<feature type="transmembrane region" description="Helical" evidence="1">
    <location>
        <begin position="112"/>
        <end position="130"/>
    </location>
</feature>
<name>A0AAV0ZI04_VICFA</name>
<dbReference type="EMBL" id="OX451737">
    <property type="protein sequence ID" value="CAI8597824.1"/>
    <property type="molecule type" value="Genomic_DNA"/>
</dbReference>
<evidence type="ECO:0000313" key="2">
    <source>
        <dbReference type="EMBL" id="CAI8597824.1"/>
    </source>
</evidence>
<keyword evidence="1" id="KW-0472">Membrane</keyword>
<evidence type="ECO:0000313" key="3">
    <source>
        <dbReference type="Proteomes" id="UP001157006"/>
    </source>
</evidence>
<gene>
    <name evidence="2" type="ORF">VFH_II099160</name>
</gene>
<dbReference type="AlphaFoldDB" id="A0AAV0ZI04"/>
<dbReference type="Proteomes" id="UP001157006">
    <property type="component" value="Chromosome 2"/>
</dbReference>
<evidence type="ECO:0000256" key="1">
    <source>
        <dbReference type="SAM" id="Phobius"/>
    </source>
</evidence>
<organism evidence="2 3">
    <name type="scientific">Vicia faba</name>
    <name type="common">Broad bean</name>
    <name type="synonym">Faba vulgaris</name>
    <dbReference type="NCBI Taxonomy" id="3906"/>
    <lineage>
        <taxon>Eukaryota</taxon>
        <taxon>Viridiplantae</taxon>
        <taxon>Streptophyta</taxon>
        <taxon>Embryophyta</taxon>
        <taxon>Tracheophyta</taxon>
        <taxon>Spermatophyta</taxon>
        <taxon>Magnoliopsida</taxon>
        <taxon>eudicotyledons</taxon>
        <taxon>Gunneridae</taxon>
        <taxon>Pentapetalae</taxon>
        <taxon>rosids</taxon>
        <taxon>fabids</taxon>
        <taxon>Fabales</taxon>
        <taxon>Fabaceae</taxon>
        <taxon>Papilionoideae</taxon>
        <taxon>50 kb inversion clade</taxon>
        <taxon>NPAAA clade</taxon>
        <taxon>Hologalegina</taxon>
        <taxon>IRL clade</taxon>
        <taxon>Fabeae</taxon>
        <taxon>Vicia</taxon>
    </lineage>
</organism>
<sequence length="158" mass="18464">MVQHVRTLRQHSEFRFTVNFSKKPSYGRINEEERENQIFKTAYLPTKYHNSSAIVAGGHQRASKYFNIEQRTVMIGASNVPARWFLISGLPPLLLAYFTIQSSDQLLRKFKSSLISGLVAVLFSLLSFNLNSVNRYEYTHIHKEWLKEINYYSSELLR</sequence>
<proteinExistence type="predicted"/>
<keyword evidence="1" id="KW-1133">Transmembrane helix</keyword>
<keyword evidence="1" id="KW-0812">Transmembrane</keyword>
<reference evidence="2 3" key="1">
    <citation type="submission" date="2023-01" db="EMBL/GenBank/DDBJ databases">
        <authorList>
            <person name="Kreplak J."/>
        </authorList>
    </citation>
    <scope>NUCLEOTIDE SEQUENCE [LARGE SCALE GENOMIC DNA]</scope>
</reference>
<protein>
    <submittedName>
        <fullName evidence="2">Uncharacterized protein</fullName>
    </submittedName>
</protein>
<feature type="transmembrane region" description="Helical" evidence="1">
    <location>
        <begin position="82"/>
        <end position="100"/>
    </location>
</feature>
<keyword evidence="3" id="KW-1185">Reference proteome</keyword>
<accession>A0AAV0ZI04</accession>